<dbReference type="InterPro" id="IPR038076">
    <property type="entry name" value="MgtE_N_sf"/>
</dbReference>
<proteinExistence type="predicted"/>
<gene>
    <name evidence="3" type="ORF">QYQ95_07185</name>
</gene>
<name>A0AAN0M385_9VIBR</name>
<keyword evidence="2" id="KW-0812">Transmembrane</keyword>
<keyword evidence="1" id="KW-0175">Coiled coil</keyword>
<keyword evidence="2" id="KW-0472">Membrane</keyword>
<evidence type="ECO:0000256" key="1">
    <source>
        <dbReference type="SAM" id="Coils"/>
    </source>
</evidence>
<dbReference type="EMBL" id="CP135176">
    <property type="protein sequence ID" value="WZS87064.1"/>
    <property type="molecule type" value="Genomic_DNA"/>
</dbReference>
<keyword evidence="4" id="KW-1185">Reference proteome</keyword>
<evidence type="ECO:0000256" key="2">
    <source>
        <dbReference type="SAM" id="Phobius"/>
    </source>
</evidence>
<feature type="transmembrane region" description="Helical" evidence="2">
    <location>
        <begin position="276"/>
        <end position="294"/>
    </location>
</feature>
<sequence>MEYEYNSRISNLNRGELSELWRLLPPEELNELIKKSNDKELSLLVGHLPEKGIQVLISNLNEDAANRLFSSLSSRTINKVLLLCSVSALAKLPRVLSRENLIRVIRSTSSDVRDRLLKTLPIEDRHMILEITEEQTDLEDNYKHYLTQKFENSIEKDAFERIKELEDKERYLERRQRAREEQLAEQLEHLRNQISVAEKDFHQRQNKLKSIESSYAKRELELKENIRQLQEEHQKQVQEKIEIKVPEFVKSAVEVLDNKEKEFSDKSRNWNLQGSFALGLAITSAIGALIYGGFAFHTASKENIDWFFFSFLLLKGLVVVTLFGAWAKHAYNLGNAYMHESLKRSDRMHAINFGKLYLEVYGNDVSQSDMKAIFENWNLDSDSAFTKVQPTNFEPKVVEQVTQMIAAVSRASSKQNAESKP</sequence>
<keyword evidence="2" id="KW-1133">Transmembrane helix</keyword>
<dbReference type="AlphaFoldDB" id="A0AAN0M385"/>
<feature type="transmembrane region" description="Helical" evidence="2">
    <location>
        <begin position="306"/>
        <end position="327"/>
    </location>
</feature>
<dbReference type="SUPFAM" id="SSF158791">
    <property type="entry name" value="MgtE N-terminal domain-like"/>
    <property type="match status" value="1"/>
</dbReference>
<feature type="coiled-coil region" evidence="1">
    <location>
        <begin position="155"/>
        <end position="239"/>
    </location>
</feature>
<reference evidence="3 4" key="1">
    <citation type="journal article" date="2024" name="Elife">
        <title>Polysaccharide breakdown products drive degradation-dispersal cycles of foraging bacteria through changes in metabolism and motility.</title>
        <authorList>
            <person name="Stubbusch A.K."/>
            <person name="Keegstra J.M."/>
            <person name="Schwartzman J."/>
            <person name="Pontrelli S."/>
            <person name="Clerc E.E."/>
            <person name="Stocker R."/>
            <person name="Magnabosco C."/>
            <person name="Schubert O.T."/>
            <person name="Ackermann M."/>
            <person name="D'Souza G.G."/>
        </authorList>
    </citation>
    <scope>NUCLEOTIDE SEQUENCE [LARGE SCALE GENOMIC DNA]</scope>
    <source>
        <strain evidence="3 4">ZF270</strain>
    </source>
</reference>
<evidence type="ECO:0000313" key="4">
    <source>
        <dbReference type="Proteomes" id="UP001441914"/>
    </source>
</evidence>
<dbReference type="Gene3D" id="1.25.60.10">
    <property type="entry name" value="MgtE N-terminal domain-like"/>
    <property type="match status" value="1"/>
</dbReference>
<protein>
    <submittedName>
        <fullName evidence="3">Uncharacterized protein</fullName>
    </submittedName>
</protein>
<organism evidence="3 4">
    <name type="scientific">Vibrio cyclitrophicus ZF270</name>
    <dbReference type="NCBI Taxonomy" id="1136176"/>
    <lineage>
        <taxon>Bacteria</taxon>
        <taxon>Pseudomonadati</taxon>
        <taxon>Pseudomonadota</taxon>
        <taxon>Gammaproteobacteria</taxon>
        <taxon>Vibrionales</taxon>
        <taxon>Vibrionaceae</taxon>
        <taxon>Vibrio</taxon>
    </lineage>
</organism>
<evidence type="ECO:0000313" key="3">
    <source>
        <dbReference type="EMBL" id="WZS87064.1"/>
    </source>
</evidence>
<dbReference type="RefSeq" id="WP_342202992.1">
    <property type="nucleotide sequence ID" value="NZ_CP135176.1"/>
</dbReference>
<dbReference type="Proteomes" id="UP001441914">
    <property type="component" value="Chromosome 1"/>
</dbReference>
<accession>A0AAN0M385</accession>